<accession>A6DQT9</accession>
<dbReference type="AlphaFoldDB" id="A6DQT9"/>
<gene>
    <name evidence="1" type="ORF">LNTAR_19367</name>
</gene>
<dbReference type="EMBL" id="ABCK01000021">
    <property type="protein sequence ID" value="EDM25989.1"/>
    <property type="molecule type" value="Genomic_DNA"/>
</dbReference>
<evidence type="ECO:0008006" key="3">
    <source>
        <dbReference type="Google" id="ProtNLM"/>
    </source>
</evidence>
<comment type="caution">
    <text evidence="1">The sequence shown here is derived from an EMBL/GenBank/DDBJ whole genome shotgun (WGS) entry which is preliminary data.</text>
</comment>
<organism evidence="1 2">
    <name type="scientific">Lentisphaera araneosa HTCC2155</name>
    <dbReference type="NCBI Taxonomy" id="313628"/>
    <lineage>
        <taxon>Bacteria</taxon>
        <taxon>Pseudomonadati</taxon>
        <taxon>Lentisphaerota</taxon>
        <taxon>Lentisphaeria</taxon>
        <taxon>Lentisphaerales</taxon>
        <taxon>Lentisphaeraceae</taxon>
        <taxon>Lentisphaera</taxon>
    </lineage>
</organism>
<dbReference type="PROSITE" id="PS51257">
    <property type="entry name" value="PROKAR_LIPOPROTEIN"/>
    <property type="match status" value="1"/>
</dbReference>
<dbReference type="RefSeq" id="WP_007280212.1">
    <property type="nucleotide sequence ID" value="NZ_ABCK01000021.1"/>
</dbReference>
<name>A6DQT9_9BACT</name>
<evidence type="ECO:0000313" key="1">
    <source>
        <dbReference type="EMBL" id="EDM25989.1"/>
    </source>
</evidence>
<dbReference type="STRING" id="313628.LNTAR_19367"/>
<keyword evidence="2" id="KW-1185">Reference proteome</keyword>
<dbReference type="Proteomes" id="UP000004947">
    <property type="component" value="Unassembled WGS sequence"/>
</dbReference>
<sequence length="150" mass="17274">MNKYLIISFISFFLFSCSEQTETSSAPTTEIKKNENKIVGNVLDGYVPVADSPEEFLINTFKKVNSGQMTLKDFTAIYTEKELITNKFAPKRKFESIKKLDLTKRFDLKSRDYKETGSRQIIIKSEGETTGDFFVKKIDGKYRFTNMDGE</sequence>
<reference evidence="1 2" key="1">
    <citation type="journal article" date="2010" name="J. Bacteriol.">
        <title>Genome sequence of Lentisphaera araneosa HTCC2155T, the type species of the order Lentisphaerales in the phylum Lentisphaerae.</title>
        <authorList>
            <person name="Thrash J.C."/>
            <person name="Cho J.C."/>
            <person name="Vergin K.L."/>
            <person name="Morris R.M."/>
            <person name="Giovannoni S.J."/>
        </authorList>
    </citation>
    <scope>NUCLEOTIDE SEQUENCE [LARGE SCALE GENOMIC DNA]</scope>
    <source>
        <strain evidence="1 2">HTCC2155</strain>
    </source>
</reference>
<protein>
    <recommendedName>
        <fullName evidence="3">Lipoprotein</fullName>
    </recommendedName>
</protein>
<proteinExistence type="predicted"/>
<evidence type="ECO:0000313" key="2">
    <source>
        <dbReference type="Proteomes" id="UP000004947"/>
    </source>
</evidence>